<name>A0ABU4HKU9_9ACTN</name>
<organism evidence="1 2">
    <name type="scientific">Conexibacter stalactiti</name>
    <dbReference type="NCBI Taxonomy" id="1940611"/>
    <lineage>
        <taxon>Bacteria</taxon>
        <taxon>Bacillati</taxon>
        <taxon>Actinomycetota</taxon>
        <taxon>Thermoleophilia</taxon>
        <taxon>Solirubrobacterales</taxon>
        <taxon>Conexibacteraceae</taxon>
        <taxon>Conexibacter</taxon>
    </lineage>
</organism>
<keyword evidence="2" id="KW-1185">Reference proteome</keyword>
<accession>A0ABU4HKU9</accession>
<dbReference type="InterPro" id="IPR036102">
    <property type="entry name" value="OsmC/Ohrsf"/>
</dbReference>
<reference evidence="1 2" key="2">
    <citation type="submission" date="2023-10" db="EMBL/GenBank/DDBJ databases">
        <authorList>
            <person name="Han X.F."/>
        </authorList>
    </citation>
    <scope>NUCLEOTIDE SEQUENCE [LARGE SCALE GENOMIC DNA]</scope>
    <source>
        <strain evidence="1 2">KCTC 39840</strain>
    </source>
</reference>
<sequence>MGVTHMYAALTRWAGSTGVGYDGYDRAHEAIALATAATPTAEDKPPVGPAELSLTADPAFNGDPALLNPEQLLLLAASSCQLLSFLAVAARARIDVVGYEDSAVAEMPEEPRPARVTRIVLRPRITIRGTLPQGTRLLHLVEVAHRECFIANSLTSEIEIQPSFARAQ</sequence>
<dbReference type="PANTHER" id="PTHR42830">
    <property type="entry name" value="OSMOTICALLY INDUCIBLE FAMILY PROTEIN"/>
    <property type="match status" value="1"/>
</dbReference>
<comment type="caution">
    <text evidence="1">The sequence shown here is derived from an EMBL/GenBank/DDBJ whole genome shotgun (WGS) entry which is preliminary data.</text>
</comment>
<protein>
    <submittedName>
        <fullName evidence="1">OsmC family protein</fullName>
    </submittedName>
</protein>
<dbReference type="RefSeq" id="WP_318596177.1">
    <property type="nucleotide sequence ID" value="NZ_JAWSTH010000010.1"/>
</dbReference>
<dbReference type="Proteomes" id="UP001284601">
    <property type="component" value="Unassembled WGS sequence"/>
</dbReference>
<gene>
    <name evidence="1" type="ORF">R7226_06210</name>
</gene>
<proteinExistence type="predicted"/>
<dbReference type="PANTHER" id="PTHR42830:SF2">
    <property type="entry name" value="OSMC_OHR FAMILY PROTEIN"/>
    <property type="match status" value="1"/>
</dbReference>
<dbReference type="Pfam" id="PF02566">
    <property type="entry name" value="OsmC"/>
    <property type="match status" value="1"/>
</dbReference>
<reference evidence="2" key="1">
    <citation type="submission" date="2023-07" db="EMBL/GenBank/DDBJ databases">
        <title>Conexibacter stalactiti sp. nov., isolated from stalactites in a lava cave and emended description of the genus Conexibacter.</title>
        <authorList>
            <person name="Lee S.D."/>
        </authorList>
    </citation>
    <scope>NUCLEOTIDE SEQUENCE [LARGE SCALE GENOMIC DNA]</scope>
    <source>
        <strain evidence="2">KCTC 39840</strain>
    </source>
</reference>
<evidence type="ECO:0000313" key="2">
    <source>
        <dbReference type="Proteomes" id="UP001284601"/>
    </source>
</evidence>
<dbReference type="InterPro" id="IPR015946">
    <property type="entry name" value="KH_dom-like_a/b"/>
</dbReference>
<dbReference type="Gene3D" id="3.30.300.20">
    <property type="match status" value="1"/>
</dbReference>
<dbReference type="EMBL" id="JAWSTH010000010">
    <property type="protein sequence ID" value="MDW5593918.1"/>
    <property type="molecule type" value="Genomic_DNA"/>
</dbReference>
<dbReference type="InterPro" id="IPR003718">
    <property type="entry name" value="OsmC/Ohr_fam"/>
</dbReference>
<evidence type="ECO:0000313" key="1">
    <source>
        <dbReference type="EMBL" id="MDW5593918.1"/>
    </source>
</evidence>
<dbReference type="InterPro" id="IPR052707">
    <property type="entry name" value="OsmC_Ohr_Peroxiredoxin"/>
</dbReference>
<dbReference type="SUPFAM" id="SSF82784">
    <property type="entry name" value="OsmC-like"/>
    <property type="match status" value="1"/>
</dbReference>